<dbReference type="Proteomes" id="UP001209878">
    <property type="component" value="Unassembled WGS sequence"/>
</dbReference>
<comment type="caution">
    <text evidence="2">The sequence shown here is derived from an EMBL/GenBank/DDBJ whole genome shotgun (WGS) entry which is preliminary data.</text>
</comment>
<dbReference type="EMBL" id="JAODUO010000010">
    <property type="protein sequence ID" value="KAK2193636.1"/>
    <property type="molecule type" value="Genomic_DNA"/>
</dbReference>
<protein>
    <submittedName>
        <fullName evidence="2">Uncharacterized protein</fullName>
    </submittedName>
</protein>
<feature type="region of interest" description="Disordered" evidence="1">
    <location>
        <begin position="129"/>
        <end position="153"/>
    </location>
</feature>
<sequence>MEATQQCLLETSDDNNSNAAFLQRAHATGFCGQWAAGQSLGPWACPQNSDTGSGPMDCSQAMATEPQFEKTRYTPPSFGQYLQLPTTTESQRRAAAPDVPTYNGYVVNWVLSSSSSSQVNVPQTESVPATCPSPCATPSSVHSARTPPRCPPRGDSLDPHVCRALDELAGQQQSSPDEPLFGRKDKLSVNWTTYWDERESCFKLLYVGAPRLQLGCNSNAKGEISHKRKHPSGDAGAGNPDVDEDIKLSKAVKLVNIRHVTFAPEFV</sequence>
<gene>
    <name evidence="2" type="ORF">NP493_11g14001</name>
</gene>
<reference evidence="2" key="1">
    <citation type="journal article" date="2023" name="Mol. Biol. Evol.">
        <title>Third-Generation Sequencing Reveals the Adaptive Role of the Epigenome in Three Deep-Sea Polychaetes.</title>
        <authorList>
            <person name="Perez M."/>
            <person name="Aroh O."/>
            <person name="Sun Y."/>
            <person name="Lan Y."/>
            <person name="Juniper S.K."/>
            <person name="Young C.R."/>
            <person name="Angers B."/>
            <person name="Qian P.Y."/>
        </authorList>
    </citation>
    <scope>NUCLEOTIDE SEQUENCE</scope>
    <source>
        <strain evidence="2">R07B-5</strain>
    </source>
</reference>
<proteinExistence type="predicted"/>
<organism evidence="2 3">
    <name type="scientific">Ridgeia piscesae</name>
    <name type="common">Tubeworm</name>
    <dbReference type="NCBI Taxonomy" id="27915"/>
    <lineage>
        <taxon>Eukaryota</taxon>
        <taxon>Metazoa</taxon>
        <taxon>Spiralia</taxon>
        <taxon>Lophotrochozoa</taxon>
        <taxon>Annelida</taxon>
        <taxon>Polychaeta</taxon>
        <taxon>Sedentaria</taxon>
        <taxon>Canalipalpata</taxon>
        <taxon>Sabellida</taxon>
        <taxon>Siboglinidae</taxon>
        <taxon>Ridgeia</taxon>
    </lineage>
</organism>
<name>A0AAD9PF22_RIDPI</name>
<evidence type="ECO:0000256" key="1">
    <source>
        <dbReference type="SAM" id="MobiDB-lite"/>
    </source>
</evidence>
<feature type="region of interest" description="Disordered" evidence="1">
    <location>
        <begin position="222"/>
        <end position="241"/>
    </location>
</feature>
<keyword evidence="3" id="KW-1185">Reference proteome</keyword>
<evidence type="ECO:0000313" key="3">
    <source>
        <dbReference type="Proteomes" id="UP001209878"/>
    </source>
</evidence>
<dbReference type="AlphaFoldDB" id="A0AAD9PF22"/>
<evidence type="ECO:0000313" key="2">
    <source>
        <dbReference type="EMBL" id="KAK2193636.1"/>
    </source>
</evidence>
<accession>A0AAD9PF22</accession>